<feature type="transmembrane region" description="Helical" evidence="1">
    <location>
        <begin position="12"/>
        <end position="42"/>
    </location>
</feature>
<accession>A0AA46ZZ85</accession>
<dbReference type="Proteomes" id="UP001163262">
    <property type="component" value="Chromosome"/>
</dbReference>
<reference evidence="2" key="1">
    <citation type="submission" date="2022-10" db="EMBL/GenBank/DDBJ databases">
        <title>Complete genome sequence of Capnocytophaga ochracea KCOM 2812 isolated from actinomycosis lesion.</title>
        <authorList>
            <person name="Kook J.-K."/>
            <person name="Park S.-N."/>
            <person name="Lim Y.K."/>
        </authorList>
    </citation>
    <scope>NUCLEOTIDE SEQUENCE</scope>
    <source>
        <strain evidence="2">KCOM 28121</strain>
    </source>
</reference>
<proteinExistence type="predicted"/>
<keyword evidence="1" id="KW-0472">Membrane</keyword>
<protein>
    <submittedName>
        <fullName evidence="2">Serine hydroxymethyltransferase</fullName>
    </submittedName>
</protein>
<evidence type="ECO:0000313" key="2">
    <source>
        <dbReference type="EMBL" id="UZD41304.1"/>
    </source>
</evidence>
<evidence type="ECO:0000313" key="3">
    <source>
        <dbReference type="Proteomes" id="UP001163262"/>
    </source>
</evidence>
<sequence length="64" mass="7650">MSVYYLSFSIEQYLGFLLFVVIFLIGFWLFCLLCMVIPYWFIGAIKERLKERKSTKSNILSKKN</sequence>
<evidence type="ECO:0000256" key="1">
    <source>
        <dbReference type="SAM" id="Phobius"/>
    </source>
</evidence>
<keyword evidence="1" id="KW-0812">Transmembrane</keyword>
<keyword evidence="1" id="KW-1133">Transmembrane helix</keyword>
<name>A0AA46ZZ85_CAPOC</name>
<organism evidence="2 3">
    <name type="scientific">Capnocytophaga ochracea</name>
    <dbReference type="NCBI Taxonomy" id="1018"/>
    <lineage>
        <taxon>Bacteria</taxon>
        <taxon>Pseudomonadati</taxon>
        <taxon>Bacteroidota</taxon>
        <taxon>Flavobacteriia</taxon>
        <taxon>Flavobacteriales</taxon>
        <taxon>Flavobacteriaceae</taxon>
        <taxon>Capnocytophaga</taxon>
    </lineage>
</organism>
<dbReference type="AlphaFoldDB" id="A0AA46ZZ85"/>
<dbReference type="EMBL" id="CP110230">
    <property type="protein sequence ID" value="UZD41304.1"/>
    <property type="molecule type" value="Genomic_DNA"/>
</dbReference>
<gene>
    <name evidence="2" type="ORF">OL231_01860</name>
</gene>